<gene>
    <name evidence="7" type="ORF">QTG54_006026</name>
</gene>
<dbReference type="PANTHER" id="PTHR13563:SF13">
    <property type="entry name" value="TRNA METHYLTRANSFERASE 10 HOMOLOG A"/>
    <property type="match status" value="1"/>
</dbReference>
<dbReference type="PROSITE" id="PS51675">
    <property type="entry name" value="SAM_MT_TRM10"/>
    <property type="match status" value="1"/>
</dbReference>
<evidence type="ECO:0000313" key="8">
    <source>
        <dbReference type="Proteomes" id="UP001224775"/>
    </source>
</evidence>
<protein>
    <recommendedName>
        <fullName evidence="1">tRNA (guanine(9)-N(1))-methyltransferase</fullName>
        <ecNumber evidence="1">2.1.1.221</ecNumber>
    </recommendedName>
</protein>
<dbReference type="InterPro" id="IPR038459">
    <property type="entry name" value="MT_TRM10-typ_sf"/>
</dbReference>
<proteinExistence type="predicted"/>
<name>A0AAD8YE92_9STRA</name>
<dbReference type="GO" id="GO:0005634">
    <property type="term" value="C:nucleus"/>
    <property type="evidence" value="ECO:0007669"/>
    <property type="project" value="TreeGrafter"/>
</dbReference>
<keyword evidence="8" id="KW-1185">Reference proteome</keyword>
<dbReference type="GO" id="GO:0008168">
    <property type="term" value="F:methyltransferase activity"/>
    <property type="evidence" value="ECO:0007669"/>
    <property type="project" value="UniProtKB-KW"/>
</dbReference>
<evidence type="ECO:0000313" key="7">
    <source>
        <dbReference type="EMBL" id="KAK1743405.1"/>
    </source>
</evidence>
<dbReference type="AlphaFoldDB" id="A0AAD8YE92"/>
<evidence type="ECO:0000256" key="4">
    <source>
        <dbReference type="ARBA" id="ARBA00022691"/>
    </source>
</evidence>
<dbReference type="Gene3D" id="3.40.1280.30">
    <property type="match status" value="1"/>
</dbReference>
<evidence type="ECO:0000259" key="6">
    <source>
        <dbReference type="PROSITE" id="PS51675"/>
    </source>
</evidence>
<keyword evidence="4" id="KW-0949">S-adenosyl-L-methionine</keyword>
<evidence type="ECO:0000256" key="2">
    <source>
        <dbReference type="ARBA" id="ARBA00022603"/>
    </source>
</evidence>
<sequence>MDSDAAAADAATDTAAALDRLQISDDANTDDAAELPAASSTLECKPDAASTPIILCDAFYGFPTQKRPRNERVRAVSRQLTNFLQWRSEASEKNSNNIHSHVHVLGKGKDIESVKTRIDELGTQTKASTEQIIFDPDIEIRQFLDKQNGTSSTQESQEEVVYLSPDASYTLPTTCRPPRIVIVGMLIDRRITEDRSRRRAEESLNIRAAKLPLDELRVKELSSCEPLNVDTVMELMQRWWWNCDRVEERLQQINGSGETKCDDNTEKYGKLYKKCFIEAAAYAMKSQRDRHPNRTVHKTE</sequence>
<evidence type="ECO:0000256" key="5">
    <source>
        <dbReference type="ARBA" id="ARBA00048434"/>
    </source>
</evidence>
<keyword evidence="3" id="KW-0808">Transferase</keyword>
<dbReference type="InterPro" id="IPR028564">
    <property type="entry name" value="MT_TRM10-typ"/>
</dbReference>
<dbReference type="EMBL" id="JATAAI010000009">
    <property type="protein sequence ID" value="KAK1743405.1"/>
    <property type="molecule type" value="Genomic_DNA"/>
</dbReference>
<dbReference type="GO" id="GO:0002939">
    <property type="term" value="P:tRNA N1-guanine methylation"/>
    <property type="evidence" value="ECO:0007669"/>
    <property type="project" value="TreeGrafter"/>
</dbReference>
<keyword evidence="2" id="KW-0489">Methyltransferase</keyword>
<evidence type="ECO:0000256" key="3">
    <source>
        <dbReference type="ARBA" id="ARBA00022679"/>
    </source>
</evidence>
<evidence type="ECO:0000256" key="1">
    <source>
        <dbReference type="ARBA" id="ARBA00012797"/>
    </source>
</evidence>
<comment type="catalytic activity">
    <reaction evidence="5">
        <text>guanosine(9) in tRNA + S-adenosyl-L-methionine = N(1)-methylguanosine(9) in tRNA + S-adenosyl-L-homocysteine + H(+)</text>
        <dbReference type="Rhea" id="RHEA:43156"/>
        <dbReference type="Rhea" id="RHEA-COMP:10367"/>
        <dbReference type="Rhea" id="RHEA-COMP:10368"/>
        <dbReference type="ChEBI" id="CHEBI:15378"/>
        <dbReference type="ChEBI" id="CHEBI:57856"/>
        <dbReference type="ChEBI" id="CHEBI:59789"/>
        <dbReference type="ChEBI" id="CHEBI:73542"/>
        <dbReference type="ChEBI" id="CHEBI:74269"/>
        <dbReference type="EC" id="2.1.1.221"/>
    </reaction>
</comment>
<dbReference type="PANTHER" id="PTHR13563">
    <property type="entry name" value="TRNA (GUANINE-9-) METHYLTRANSFERASE"/>
    <property type="match status" value="1"/>
</dbReference>
<dbReference type="GO" id="GO:0000049">
    <property type="term" value="F:tRNA binding"/>
    <property type="evidence" value="ECO:0007669"/>
    <property type="project" value="TreeGrafter"/>
</dbReference>
<feature type="domain" description="SAM-dependent MTase TRM10-type" evidence="6">
    <location>
        <begin position="65"/>
        <end position="260"/>
    </location>
</feature>
<dbReference type="EC" id="2.1.1.221" evidence="1"/>
<comment type="caution">
    <text evidence="7">The sequence shown here is derived from an EMBL/GenBank/DDBJ whole genome shotgun (WGS) entry which is preliminary data.</text>
</comment>
<reference evidence="7" key="1">
    <citation type="submission" date="2023-06" db="EMBL/GenBank/DDBJ databases">
        <title>Survivors Of The Sea: Transcriptome response of Skeletonema marinoi to long-term dormancy.</title>
        <authorList>
            <person name="Pinder M.I.M."/>
            <person name="Kourtchenko O."/>
            <person name="Robertson E.K."/>
            <person name="Larsson T."/>
            <person name="Maumus F."/>
            <person name="Osuna-Cruz C.M."/>
            <person name="Vancaester E."/>
            <person name="Stenow R."/>
            <person name="Vandepoele K."/>
            <person name="Ploug H."/>
            <person name="Bruchert V."/>
            <person name="Godhe A."/>
            <person name="Topel M."/>
        </authorList>
    </citation>
    <scope>NUCLEOTIDE SEQUENCE</scope>
    <source>
        <strain evidence="7">R05AC</strain>
    </source>
</reference>
<dbReference type="InterPro" id="IPR007356">
    <property type="entry name" value="tRNA_m1G_MeTrfase_euk"/>
</dbReference>
<organism evidence="7 8">
    <name type="scientific">Skeletonema marinoi</name>
    <dbReference type="NCBI Taxonomy" id="267567"/>
    <lineage>
        <taxon>Eukaryota</taxon>
        <taxon>Sar</taxon>
        <taxon>Stramenopiles</taxon>
        <taxon>Ochrophyta</taxon>
        <taxon>Bacillariophyta</taxon>
        <taxon>Coscinodiscophyceae</taxon>
        <taxon>Thalassiosirophycidae</taxon>
        <taxon>Thalassiosirales</taxon>
        <taxon>Skeletonemataceae</taxon>
        <taxon>Skeletonema</taxon>
        <taxon>Skeletonema marinoi-dohrnii complex</taxon>
    </lineage>
</organism>
<dbReference type="Proteomes" id="UP001224775">
    <property type="component" value="Unassembled WGS sequence"/>
</dbReference>
<accession>A0AAD8YE92</accession>